<dbReference type="Proteomes" id="UP000287156">
    <property type="component" value="Unassembled WGS sequence"/>
</dbReference>
<dbReference type="CDD" id="cd14852">
    <property type="entry name" value="LD-carboxypeptidase"/>
    <property type="match status" value="1"/>
</dbReference>
<dbReference type="InterPro" id="IPR058193">
    <property type="entry name" value="VanY/YodJ_core_dom"/>
</dbReference>
<evidence type="ECO:0000313" key="3">
    <source>
        <dbReference type="EMBL" id="RST72977.1"/>
    </source>
</evidence>
<evidence type="ECO:0000259" key="2">
    <source>
        <dbReference type="Pfam" id="PF02557"/>
    </source>
</evidence>
<dbReference type="PROSITE" id="PS51257">
    <property type="entry name" value="PROKAR_LIPOPROTEIN"/>
    <property type="match status" value="1"/>
</dbReference>
<dbReference type="Pfam" id="PF02557">
    <property type="entry name" value="VanY"/>
    <property type="match status" value="1"/>
</dbReference>
<feature type="region of interest" description="Disordered" evidence="1">
    <location>
        <begin position="23"/>
        <end position="53"/>
    </location>
</feature>
<dbReference type="RefSeq" id="WP_126051357.1">
    <property type="nucleotide sequence ID" value="NZ_QYTV02000006.1"/>
</dbReference>
<reference evidence="3" key="1">
    <citation type="submission" date="2018-12" db="EMBL/GenBank/DDBJ databases">
        <authorList>
            <person name="Sun L."/>
            <person name="Chen Z."/>
        </authorList>
    </citation>
    <scope>NUCLEOTIDE SEQUENCE [LARGE SCALE GENOMIC DNA]</scope>
    <source>
        <strain evidence="3">3-2-2</strain>
    </source>
</reference>
<dbReference type="PANTHER" id="PTHR34385">
    <property type="entry name" value="D-ALANYL-D-ALANINE CARBOXYPEPTIDASE"/>
    <property type="match status" value="1"/>
</dbReference>
<evidence type="ECO:0000313" key="4">
    <source>
        <dbReference type="Proteomes" id="UP000287156"/>
    </source>
</evidence>
<protein>
    <submittedName>
        <fullName evidence="3">D-alanyl-D-alanine carboxypeptidase family protein</fullName>
    </submittedName>
</protein>
<dbReference type="AlphaFoldDB" id="A0A429XWV5"/>
<dbReference type="InterPro" id="IPR052179">
    <property type="entry name" value="DD-CPase-like"/>
</dbReference>
<sequence length="269" mass="30546">MKKMTSIIVAGLLLAGCQWSQFQGENRQEQKPDSTSESSSIKEKSAERNNQKDSELTLDAAYFNEVNEVNGKQEIMNASNTMALVNKTFALPSDYVPDDLIRPKVDFSFGNQDIEKSYLRKEAADALEKMFKAAKNEGIRLYASSGYRSYDRQNGVFQAEVNKSGETKAAQAVAVPGTSEHQTGLAMDITSESVQHLLVQEFENTSEGKWLKDNAHRFGYILRYPKGKEEVTGYQFEPWHFRYVGEKAAKIIYERDWTLEEYFDNVAKI</sequence>
<dbReference type="Gene3D" id="3.30.1380.10">
    <property type="match status" value="1"/>
</dbReference>
<keyword evidence="3" id="KW-0121">Carboxypeptidase</keyword>
<feature type="domain" description="D-alanyl-D-alanine carboxypeptidase-like core" evidence="2">
    <location>
        <begin position="117"/>
        <end position="245"/>
    </location>
</feature>
<dbReference type="PANTHER" id="PTHR34385:SF1">
    <property type="entry name" value="PEPTIDOGLYCAN L-ALANYL-D-GLUTAMATE ENDOPEPTIDASE CWLK"/>
    <property type="match status" value="1"/>
</dbReference>
<keyword evidence="3" id="KW-0645">Protease</keyword>
<dbReference type="EMBL" id="QYTV02000006">
    <property type="protein sequence ID" value="RST72977.1"/>
    <property type="molecule type" value="Genomic_DNA"/>
</dbReference>
<dbReference type="InterPro" id="IPR003709">
    <property type="entry name" value="VanY-like_core_dom"/>
</dbReference>
<comment type="caution">
    <text evidence="3">The sequence shown here is derived from an EMBL/GenBank/DDBJ whole genome shotgun (WGS) entry which is preliminary data.</text>
</comment>
<dbReference type="GO" id="GO:0004180">
    <property type="term" value="F:carboxypeptidase activity"/>
    <property type="evidence" value="ECO:0007669"/>
    <property type="project" value="UniProtKB-KW"/>
</dbReference>
<gene>
    <name evidence="3" type="ORF">D4T97_013885</name>
</gene>
<feature type="compositionally biased region" description="Basic and acidic residues" evidence="1">
    <location>
        <begin position="26"/>
        <end position="53"/>
    </location>
</feature>
<accession>A0A429XWV5</accession>
<dbReference type="GO" id="GO:0006508">
    <property type="term" value="P:proteolysis"/>
    <property type="evidence" value="ECO:0007669"/>
    <property type="project" value="InterPro"/>
</dbReference>
<dbReference type="InterPro" id="IPR009045">
    <property type="entry name" value="Zn_M74/Hedgehog-like"/>
</dbReference>
<keyword evidence="3" id="KW-0378">Hydrolase</keyword>
<keyword evidence="4" id="KW-1185">Reference proteome</keyword>
<proteinExistence type="predicted"/>
<organism evidence="3 4">
    <name type="scientific">Siminovitchia acidinfaciens</name>
    <dbReference type="NCBI Taxonomy" id="2321395"/>
    <lineage>
        <taxon>Bacteria</taxon>
        <taxon>Bacillati</taxon>
        <taxon>Bacillota</taxon>
        <taxon>Bacilli</taxon>
        <taxon>Bacillales</taxon>
        <taxon>Bacillaceae</taxon>
        <taxon>Siminovitchia</taxon>
    </lineage>
</organism>
<evidence type="ECO:0000256" key="1">
    <source>
        <dbReference type="SAM" id="MobiDB-lite"/>
    </source>
</evidence>
<dbReference type="SUPFAM" id="SSF55166">
    <property type="entry name" value="Hedgehog/DD-peptidase"/>
    <property type="match status" value="1"/>
</dbReference>
<name>A0A429XWV5_9BACI</name>
<dbReference type="OrthoDB" id="9792074at2"/>